<dbReference type="InParanoid" id="A0A409WWK9"/>
<evidence type="ECO:0000256" key="1">
    <source>
        <dbReference type="SAM" id="Coils"/>
    </source>
</evidence>
<evidence type="ECO:0000259" key="3">
    <source>
        <dbReference type="Pfam" id="PF20152"/>
    </source>
</evidence>
<reference evidence="4 5" key="1">
    <citation type="journal article" date="2018" name="Evol. Lett.">
        <title>Horizontal gene cluster transfer increased hallucinogenic mushroom diversity.</title>
        <authorList>
            <person name="Reynolds H.T."/>
            <person name="Vijayakumar V."/>
            <person name="Gluck-Thaler E."/>
            <person name="Korotkin H.B."/>
            <person name="Matheny P.B."/>
            <person name="Slot J.C."/>
        </authorList>
    </citation>
    <scope>NUCLEOTIDE SEQUENCE [LARGE SCALE GENOMIC DNA]</scope>
    <source>
        <strain evidence="4 5">2629</strain>
    </source>
</reference>
<feature type="transmembrane region" description="Helical" evidence="2">
    <location>
        <begin position="41"/>
        <end position="66"/>
    </location>
</feature>
<evidence type="ECO:0000256" key="2">
    <source>
        <dbReference type="SAM" id="Phobius"/>
    </source>
</evidence>
<dbReference type="OrthoDB" id="2971182at2759"/>
<feature type="transmembrane region" description="Helical" evidence="2">
    <location>
        <begin position="87"/>
        <end position="111"/>
    </location>
</feature>
<keyword evidence="1" id="KW-0175">Coiled coil</keyword>
<dbReference type="EMBL" id="NHTK01005098">
    <property type="protein sequence ID" value="PPQ82920.1"/>
    <property type="molecule type" value="Genomic_DNA"/>
</dbReference>
<dbReference type="InterPro" id="IPR045339">
    <property type="entry name" value="DUF6534"/>
</dbReference>
<evidence type="ECO:0000313" key="5">
    <source>
        <dbReference type="Proteomes" id="UP000284842"/>
    </source>
</evidence>
<protein>
    <recommendedName>
        <fullName evidence="3">DUF6534 domain-containing protein</fullName>
    </recommendedName>
</protein>
<dbReference type="STRING" id="181874.A0A409WWK9"/>
<keyword evidence="5" id="KW-1185">Reference proteome</keyword>
<dbReference type="Proteomes" id="UP000284842">
    <property type="component" value="Unassembled WGS sequence"/>
</dbReference>
<keyword evidence="2" id="KW-0812">Transmembrane</keyword>
<gene>
    <name evidence="4" type="ORF">CVT24_008804</name>
</gene>
<organism evidence="4 5">
    <name type="scientific">Panaeolus cyanescens</name>
    <dbReference type="NCBI Taxonomy" id="181874"/>
    <lineage>
        <taxon>Eukaryota</taxon>
        <taxon>Fungi</taxon>
        <taxon>Dikarya</taxon>
        <taxon>Basidiomycota</taxon>
        <taxon>Agaricomycotina</taxon>
        <taxon>Agaricomycetes</taxon>
        <taxon>Agaricomycetidae</taxon>
        <taxon>Agaricales</taxon>
        <taxon>Agaricineae</taxon>
        <taxon>Galeropsidaceae</taxon>
        <taxon>Panaeolus</taxon>
    </lineage>
</organism>
<feature type="coiled-coil region" evidence="1">
    <location>
        <begin position="491"/>
        <end position="518"/>
    </location>
</feature>
<keyword evidence="2" id="KW-0472">Membrane</keyword>
<name>A0A409WWK9_9AGAR</name>
<sequence>MRVWFVSGKKVWLGALIFGLSIIQLAGGFALVSYITTINNIIAISGSIELGSCDIIISASLWWYLGRARGKVFSRTRKAVDVLILKAVNIGILTKQVPTIVALTNLVTWLVIPPTNFSWTVFHISLGKIYVNSMLVSFSTMSQGRMKENYVCIIPTTDYLWQALEKSPSFQRIPRAEMSPPFYTPDSANPILLSDDLSALRCIRTKVATNLNAIFGHVQDQFDLLRKSIHLADDNDLLASATRILDHAVWSPILSDQSCSFLPTDSPGERVTLACSSSLKLFYEKLVHSYGLDSSKAYLCIVASFMDHNQHPHLNSQVSEINHLLQTLHDQFNDLHSEIAQQAPGLSNVDILWQAIHCCPEFLHNPQTVHYLDEIRPFLTDVDASIAQECANFWQKANQAALCISKDCQQWYTDIEVLQMFIKKLLVSKGVIEEWRMNGVASDDLAGTIQGTLRMQDLWVQHVANTDALENFVDEISGNLARRIQEVMSTKDRCRMDLDDLRGLMKTLEEQLESFENLFGSFSSGPDLDDQVWDTGSGHTKNESLTVPLQIGPAGDAKSFWSLQIAKLDNMLEDISCLSGDVRAFDRTYLRARNTKPSNSVQNVPLLPNPAMQCIYSEHAIKQKPQSLASEGMASGHITPAEVRW</sequence>
<comment type="caution">
    <text evidence="4">The sequence shown here is derived from an EMBL/GenBank/DDBJ whole genome shotgun (WGS) entry which is preliminary data.</text>
</comment>
<keyword evidence="2" id="KW-1133">Transmembrane helix</keyword>
<evidence type="ECO:0000313" key="4">
    <source>
        <dbReference type="EMBL" id="PPQ82920.1"/>
    </source>
</evidence>
<feature type="domain" description="DUF6534" evidence="3">
    <location>
        <begin position="53"/>
        <end position="138"/>
    </location>
</feature>
<proteinExistence type="predicted"/>
<dbReference type="Pfam" id="PF20152">
    <property type="entry name" value="DUF6534"/>
    <property type="match status" value="1"/>
</dbReference>
<feature type="transmembrane region" description="Helical" evidence="2">
    <location>
        <begin position="12"/>
        <end position="35"/>
    </location>
</feature>
<accession>A0A409WWK9</accession>
<dbReference type="AlphaFoldDB" id="A0A409WWK9"/>